<evidence type="ECO:0000313" key="4">
    <source>
        <dbReference type="EMBL" id="KAG5188906.1"/>
    </source>
</evidence>
<dbReference type="EMBL" id="JAFCMP010000060">
    <property type="protein sequence ID" value="KAG5188906.1"/>
    <property type="molecule type" value="Genomic_DNA"/>
</dbReference>
<dbReference type="Proteomes" id="UP000664859">
    <property type="component" value="Unassembled WGS sequence"/>
</dbReference>
<dbReference type="OrthoDB" id="2143914at2759"/>
<feature type="compositionally biased region" description="Gly residues" evidence="1">
    <location>
        <begin position="227"/>
        <end position="245"/>
    </location>
</feature>
<organism evidence="4 5">
    <name type="scientific">Tribonema minus</name>
    <dbReference type="NCBI Taxonomy" id="303371"/>
    <lineage>
        <taxon>Eukaryota</taxon>
        <taxon>Sar</taxon>
        <taxon>Stramenopiles</taxon>
        <taxon>Ochrophyta</taxon>
        <taxon>PX clade</taxon>
        <taxon>Xanthophyceae</taxon>
        <taxon>Tribonematales</taxon>
        <taxon>Tribonemataceae</taxon>
        <taxon>Tribonema</taxon>
    </lineage>
</organism>
<feature type="domain" description="HTH myb-type" evidence="3">
    <location>
        <begin position="80"/>
        <end position="137"/>
    </location>
</feature>
<sequence length="261" mass="26690">MSEKVNGGGKAISAAPGSKRALEEDLGPTSRRTLAAWSPQEDQTLREAAALLGTEWKKIAKLLPGRSAKQARTRYTNHLDPRLTKAPWTPEEDQLLVETVEGTGAGWAVIARSMPGRSDNDVKNRWHTIERYARRRAGLTGPHGGRRVRSKRAPHDDPGTDEEEEEAEGQRRAAAAAAAVRGPAIAAATAPTAAAAAAAAATPAVALAGAAKASAAAAPPTPAAGKSGEGAVSGGGAAAKGGGSVGSPLQVATGTVRRWEI</sequence>
<gene>
    <name evidence="4" type="ORF">JKP88DRAFT_206428</name>
</gene>
<evidence type="ECO:0000313" key="5">
    <source>
        <dbReference type="Proteomes" id="UP000664859"/>
    </source>
</evidence>
<feature type="domain" description="Myb-like" evidence="2">
    <location>
        <begin position="29"/>
        <end position="79"/>
    </location>
</feature>
<name>A0A836CML2_9STRA</name>
<feature type="region of interest" description="Disordered" evidence="1">
    <location>
        <begin position="215"/>
        <end position="261"/>
    </location>
</feature>
<dbReference type="InterPro" id="IPR009057">
    <property type="entry name" value="Homeodomain-like_sf"/>
</dbReference>
<evidence type="ECO:0000256" key="1">
    <source>
        <dbReference type="SAM" id="MobiDB-lite"/>
    </source>
</evidence>
<dbReference type="CDD" id="cd00167">
    <property type="entry name" value="SANT"/>
    <property type="match status" value="2"/>
</dbReference>
<evidence type="ECO:0000259" key="2">
    <source>
        <dbReference type="PROSITE" id="PS50090"/>
    </source>
</evidence>
<comment type="caution">
    <text evidence="4">The sequence shown here is derived from an EMBL/GenBank/DDBJ whole genome shotgun (WGS) entry which is preliminary data.</text>
</comment>
<feature type="domain" description="HTH myb-type" evidence="3">
    <location>
        <begin position="36"/>
        <end position="79"/>
    </location>
</feature>
<dbReference type="Gene3D" id="1.10.10.60">
    <property type="entry name" value="Homeodomain-like"/>
    <property type="match status" value="2"/>
</dbReference>
<dbReference type="Pfam" id="PF00249">
    <property type="entry name" value="Myb_DNA-binding"/>
    <property type="match status" value="2"/>
</dbReference>
<dbReference type="PROSITE" id="PS50090">
    <property type="entry name" value="MYB_LIKE"/>
    <property type="match status" value="2"/>
</dbReference>
<feature type="compositionally biased region" description="Gly residues" evidence="1">
    <location>
        <begin position="1"/>
        <end position="10"/>
    </location>
</feature>
<proteinExistence type="predicted"/>
<accession>A0A836CML2</accession>
<evidence type="ECO:0000259" key="3">
    <source>
        <dbReference type="PROSITE" id="PS51294"/>
    </source>
</evidence>
<feature type="domain" description="Myb-like" evidence="2">
    <location>
        <begin position="80"/>
        <end position="130"/>
    </location>
</feature>
<protein>
    <submittedName>
        <fullName evidence="4">Uncharacterized protein</fullName>
    </submittedName>
</protein>
<reference evidence="4" key="1">
    <citation type="submission" date="2021-02" db="EMBL/GenBank/DDBJ databases">
        <title>First Annotated Genome of the Yellow-green Alga Tribonema minus.</title>
        <authorList>
            <person name="Mahan K.M."/>
        </authorList>
    </citation>
    <scope>NUCLEOTIDE SEQUENCE</scope>
    <source>
        <strain evidence="4">UTEX B ZZ1240</strain>
    </source>
</reference>
<dbReference type="InterPro" id="IPR001005">
    <property type="entry name" value="SANT/Myb"/>
</dbReference>
<feature type="compositionally biased region" description="Low complexity" evidence="1">
    <location>
        <begin position="215"/>
        <end position="226"/>
    </location>
</feature>
<feature type="region of interest" description="Disordered" evidence="1">
    <location>
        <begin position="133"/>
        <end position="172"/>
    </location>
</feature>
<dbReference type="AlphaFoldDB" id="A0A836CML2"/>
<dbReference type="SMART" id="SM00717">
    <property type="entry name" value="SANT"/>
    <property type="match status" value="2"/>
</dbReference>
<dbReference type="GO" id="GO:0000978">
    <property type="term" value="F:RNA polymerase II cis-regulatory region sequence-specific DNA binding"/>
    <property type="evidence" value="ECO:0007669"/>
    <property type="project" value="TreeGrafter"/>
</dbReference>
<dbReference type="InterPro" id="IPR017930">
    <property type="entry name" value="Myb_dom"/>
</dbReference>
<keyword evidence="5" id="KW-1185">Reference proteome</keyword>
<feature type="region of interest" description="Disordered" evidence="1">
    <location>
        <begin position="1"/>
        <end position="32"/>
    </location>
</feature>
<dbReference type="SUPFAM" id="SSF46689">
    <property type="entry name" value="Homeodomain-like"/>
    <property type="match status" value="1"/>
</dbReference>
<dbReference type="GO" id="GO:0000981">
    <property type="term" value="F:DNA-binding transcription factor activity, RNA polymerase II-specific"/>
    <property type="evidence" value="ECO:0007669"/>
    <property type="project" value="TreeGrafter"/>
</dbReference>
<dbReference type="GO" id="GO:0005634">
    <property type="term" value="C:nucleus"/>
    <property type="evidence" value="ECO:0007669"/>
    <property type="project" value="TreeGrafter"/>
</dbReference>
<dbReference type="InterPro" id="IPR050560">
    <property type="entry name" value="MYB_TF"/>
</dbReference>
<dbReference type="PROSITE" id="PS51294">
    <property type="entry name" value="HTH_MYB"/>
    <property type="match status" value="2"/>
</dbReference>
<dbReference type="PANTHER" id="PTHR45614">
    <property type="entry name" value="MYB PROTEIN-RELATED"/>
    <property type="match status" value="1"/>
</dbReference>